<comment type="catalytic activity">
    <reaction evidence="7">
        <text>serotonin + (5Z,8Z,11Z,14Z)-eicosatetraenoyl-CoA = N-[(5Z,8Z,11Z,14Z)-eicosatetraenoyl]-serotonin + CoA + H(+)</text>
        <dbReference type="Rhea" id="RHEA:51396"/>
        <dbReference type="ChEBI" id="CHEBI:15378"/>
        <dbReference type="ChEBI" id="CHEBI:57287"/>
        <dbReference type="ChEBI" id="CHEBI:57368"/>
        <dbReference type="ChEBI" id="CHEBI:132255"/>
        <dbReference type="ChEBI" id="CHEBI:350546"/>
    </reaction>
    <physiologicalReaction direction="left-to-right" evidence="7">
        <dbReference type="Rhea" id="RHEA:51397"/>
    </physiologicalReaction>
</comment>
<comment type="catalytic activity">
    <reaction evidence="9">
        <text>serotonin + (9Z)-octadecenoyl-CoA = N-(9Z-octadecenoyl)-serotonin + CoA + H(+)</text>
        <dbReference type="Rhea" id="RHEA:51392"/>
        <dbReference type="ChEBI" id="CHEBI:15378"/>
        <dbReference type="ChEBI" id="CHEBI:57287"/>
        <dbReference type="ChEBI" id="CHEBI:57387"/>
        <dbReference type="ChEBI" id="CHEBI:134064"/>
        <dbReference type="ChEBI" id="CHEBI:350546"/>
    </reaction>
    <physiologicalReaction direction="left-to-right" evidence="9">
        <dbReference type="Rhea" id="RHEA:51393"/>
    </physiologicalReaction>
</comment>
<proteinExistence type="inferred from homology"/>
<evidence type="ECO:0000256" key="10">
    <source>
        <dbReference type="ARBA" id="ARBA00052178"/>
    </source>
</evidence>
<comment type="catalytic activity">
    <reaction evidence="8">
        <text>dopamine + acetyl-CoA = N-acetyldopamine + CoA + H(+)</text>
        <dbReference type="Rhea" id="RHEA:51388"/>
        <dbReference type="ChEBI" id="CHEBI:15378"/>
        <dbReference type="ChEBI" id="CHEBI:57287"/>
        <dbReference type="ChEBI" id="CHEBI:57288"/>
        <dbReference type="ChEBI" id="CHEBI:59905"/>
        <dbReference type="ChEBI" id="CHEBI:125678"/>
    </reaction>
    <physiologicalReaction direction="left-to-right" evidence="8">
        <dbReference type="Rhea" id="RHEA:51389"/>
    </physiologicalReaction>
</comment>
<protein>
    <recommendedName>
        <fullName evidence="4">aralkylamine N-acetyltransferase</fullName>
        <ecNumber evidence="4">2.3.1.87</ecNumber>
    </recommendedName>
</protein>
<evidence type="ECO:0000256" key="5">
    <source>
        <dbReference type="ARBA" id="ARBA00050189"/>
    </source>
</evidence>
<evidence type="ECO:0000259" key="13">
    <source>
        <dbReference type="PROSITE" id="PS51186"/>
    </source>
</evidence>
<evidence type="ECO:0000256" key="2">
    <source>
        <dbReference type="ARBA" id="ARBA00037926"/>
    </source>
</evidence>
<comment type="catalytic activity">
    <reaction evidence="12">
        <text>serotonin + acetyl-CoA = N-acetylserotonin + CoA + H(+)</text>
        <dbReference type="Rhea" id="RHEA:25217"/>
        <dbReference type="ChEBI" id="CHEBI:15378"/>
        <dbReference type="ChEBI" id="CHEBI:17697"/>
        <dbReference type="ChEBI" id="CHEBI:57287"/>
        <dbReference type="ChEBI" id="CHEBI:57288"/>
        <dbReference type="ChEBI" id="CHEBI:350546"/>
        <dbReference type="EC" id="2.3.1.87"/>
    </reaction>
    <physiologicalReaction direction="left-to-right" evidence="12">
        <dbReference type="Rhea" id="RHEA:25218"/>
    </physiologicalReaction>
</comment>
<keyword evidence="1" id="KW-0808">Transferase</keyword>
<evidence type="ECO:0000256" key="6">
    <source>
        <dbReference type="ARBA" id="ARBA00050849"/>
    </source>
</evidence>
<feature type="domain" description="N-acetyltransferase" evidence="13">
    <location>
        <begin position="68"/>
        <end position="215"/>
    </location>
</feature>
<comment type="similarity">
    <text evidence="3">Belongs to the acetyltransferase family. AANAT subfamily.</text>
</comment>
<dbReference type="Gene3D" id="3.40.630.30">
    <property type="match status" value="1"/>
</dbReference>
<evidence type="ECO:0000256" key="8">
    <source>
        <dbReference type="ARBA" id="ARBA00051711"/>
    </source>
</evidence>
<evidence type="ECO:0000256" key="3">
    <source>
        <dbReference type="ARBA" id="ARBA00038182"/>
    </source>
</evidence>
<sequence length="237" mass="26256">MSSALEFRTGTQVDAAVVDSFLLNHFRVTEPITSALGATMDDVTDFFCDLRDGGLHHEKHSILVFDEDQLVAISLNDVKEFSNPSTSNTGEFNPYHDYAEDIAKGPYSQLNANRLVTFVETLEQGMQQLLGNPTHVLKIDVLCVRNDYQGRGIASQLVRRSIDHAENTSCSWVVTAATAVASQIVFAKAGFRTIHELPFSCFREDGECVYRCLPDHGRCGKLMAIPVESRNAVQNVK</sequence>
<dbReference type="EC" id="2.3.1.87" evidence="4"/>
<dbReference type="FunFam" id="3.40.630.30:FF:000046">
    <property type="entry name" value="Dopamine N-acetyltransferase"/>
    <property type="match status" value="1"/>
</dbReference>
<dbReference type="InterPro" id="IPR000182">
    <property type="entry name" value="GNAT_dom"/>
</dbReference>
<evidence type="ECO:0000313" key="14">
    <source>
        <dbReference type="Proteomes" id="UP000095283"/>
    </source>
</evidence>
<keyword evidence="14" id="KW-1185">Reference proteome</keyword>
<dbReference type="AlphaFoldDB" id="A0A1I7X0Y0"/>
<accession>A0A1I7X0Y0</accession>
<dbReference type="InterPro" id="IPR016181">
    <property type="entry name" value="Acyl_CoA_acyltransferase"/>
</dbReference>
<comment type="catalytic activity">
    <reaction evidence="6">
        <text>serotonin + octadecanoyl-CoA = N-octadecanoyl-serotonin + CoA + H(+)</text>
        <dbReference type="Rhea" id="RHEA:51400"/>
        <dbReference type="ChEBI" id="CHEBI:15378"/>
        <dbReference type="ChEBI" id="CHEBI:57287"/>
        <dbReference type="ChEBI" id="CHEBI:57394"/>
        <dbReference type="ChEBI" id="CHEBI:134065"/>
        <dbReference type="ChEBI" id="CHEBI:350546"/>
    </reaction>
    <physiologicalReaction direction="left-to-right" evidence="6">
        <dbReference type="Rhea" id="RHEA:51401"/>
    </physiologicalReaction>
</comment>
<dbReference type="Pfam" id="PF13673">
    <property type="entry name" value="Acetyltransf_10"/>
    <property type="match status" value="1"/>
</dbReference>
<comment type="catalytic activity">
    <reaction evidence="5">
        <text>dopamine + (9Z)-octadecenoyl-CoA = N-(9Z-octadecanoyl)-dopamine + CoA + H(+)</text>
        <dbReference type="Rhea" id="RHEA:51380"/>
        <dbReference type="ChEBI" id="CHEBI:15378"/>
        <dbReference type="ChEBI" id="CHEBI:31883"/>
        <dbReference type="ChEBI" id="CHEBI:57287"/>
        <dbReference type="ChEBI" id="CHEBI:57387"/>
        <dbReference type="ChEBI" id="CHEBI:59905"/>
    </reaction>
    <physiologicalReaction direction="left-to-right" evidence="5">
        <dbReference type="Rhea" id="RHEA:51381"/>
    </physiologicalReaction>
</comment>
<reference evidence="15" key="1">
    <citation type="submission" date="2016-11" db="UniProtKB">
        <authorList>
            <consortium name="WormBaseParasite"/>
        </authorList>
    </citation>
    <scope>IDENTIFICATION</scope>
</reference>
<dbReference type="CDD" id="cd04301">
    <property type="entry name" value="NAT_SF"/>
    <property type="match status" value="1"/>
</dbReference>
<dbReference type="SUPFAM" id="SSF55729">
    <property type="entry name" value="Acyl-CoA N-acyltransferases (Nat)"/>
    <property type="match status" value="1"/>
</dbReference>
<evidence type="ECO:0000256" key="12">
    <source>
        <dbReference type="ARBA" id="ARBA00052491"/>
    </source>
</evidence>
<dbReference type="PANTHER" id="PTHR20905">
    <property type="entry name" value="N-ACETYLTRANSFERASE-RELATED"/>
    <property type="match status" value="1"/>
</dbReference>
<dbReference type="PANTHER" id="PTHR20905:SF1">
    <property type="entry name" value="AT07410P-RELATED"/>
    <property type="match status" value="1"/>
</dbReference>
<comment type="catalytic activity">
    <reaction evidence="10">
        <text>serotonin + hexadecanoyl-CoA = N-hexadecanoyl-serotonin + CoA + H(+)</text>
        <dbReference type="Rhea" id="RHEA:51384"/>
        <dbReference type="ChEBI" id="CHEBI:15378"/>
        <dbReference type="ChEBI" id="CHEBI:57287"/>
        <dbReference type="ChEBI" id="CHEBI:57379"/>
        <dbReference type="ChEBI" id="CHEBI:134059"/>
        <dbReference type="ChEBI" id="CHEBI:350546"/>
    </reaction>
    <physiologicalReaction direction="left-to-right" evidence="10">
        <dbReference type="Rhea" id="RHEA:51385"/>
    </physiologicalReaction>
</comment>
<evidence type="ECO:0000313" key="15">
    <source>
        <dbReference type="WBParaSite" id="Hba_11110"/>
    </source>
</evidence>
<evidence type="ECO:0000256" key="7">
    <source>
        <dbReference type="ARBA" id="ARBA00051284"/>
    </source>
</evidence>
<evidence type="ECO:0000256" key="4">
    <source>
        <dbReference type="ARBA" id="ARBA00039114"/>
    </source>
</evidence>
<dbReference type="WBParaSite" id="Hba_11110">
    <property type="protein sequence ID" value="Hba_11110"/>
    <property type="gene ID" value="Hba_11110"/>
</dbReference>
<organism evidence="14 15">
    <name type="scientific">Heterorhabditis bacteriophora</name>
    <name type="common">Entomopathogenic nematode worm</name>
    <dbReference type="NCBI Taxonomy" id="37862"/>
    <lineage>
        <taxon>Eukaryota</taxon>
        <taxon>Metazoa</taxon>
        <taxon>Ecdysozoa</taxon>
        <taxon>Nematoda</taxon>
        <taxon>Chromadorea</taxon>
        <taxon>Rhabditida</taxon>
        <taxon>Rhabditina</taxon>
        <taxon>Rhabditomorpha</taxon>
        <taxon>Strongyloidea</taxon>
        <taxon>Heterorhabditidae</taxon>
        <taxon>Heterorhabditis</taxon>
    </lineage>
</organism>
<evidence type="ECO:0000256" key="1">
    <source>
        <dbReference type="ARBA" id="ARBA00022679"/>
    </source>
</evidence>
<comment type="catalytic activity">
    <reaction evidence="11">
        <text>dopamine + hexadecanoyl-CoA = N-hexadecanoyl-dopamine + CoA + H(+)</text>
        <dbReference type="Rhea" id="RHEA:51376"/>
        <dbReference type="ChEBI" id="CHEBI:15378"/>
        <dbReference type="ChEBI" id="CHEBI:57287"/>
        <dbReference type="ChEBI" id="CHEBI:57379"/>
        <dbReference type="ChEBI" id="CHEBI:59905"/>
        <dbReference type="ChEBI" id="CHEBI:134058"/>
    </reaction>
    <physiologicalReaction direction="left-to-right" evidence="11">
        <dbReference type="Rhea" id="RHEA:51377"/>
    </physiologicalReaction>
</comment>
<comment type="pathway">
    <text evidence="2">Aromatic compound metabolism; melatonin biosynthesis; melatonin from serotonin: step 1/2.</text>
</comment>
<name>A0A1I7X0Y0_HETBA</name>
<evidence type="ECO:0000256" key="11">
    <source>
        <dbReference type="ARBA" id="ARBA00052335"/>
    </source>
</evidence>
<evidence type="ECO:0000256" key="9">
    <source>
        <dbReference type="ARBA" id="ARBA00051823"/>
    </source>
</evidence>
<dbReference type="Proteomes" id="UP000095283">
    <property type="component" value="Unplaced"/>
</dbReference>
<dbReference type="PROSITE" id="PS51186">
    <property type="entry name" value="GNAT"/>
    <property type="match status" value="1"/>
</dbReference>
<dbReference type="GO" id="GO:0004059">
    <property type="term" value="F:aralkylamine N-acetyltransferase activity"/>
    <property type="evidence" value="ECO:0007669"/>
    <property type="project" value="UniProtKB-EC"/>
</dbReference>